<protein>
    <submittedName>
        <fullName evidence="3">DUF732 domain-containing protein</fullName>
    </submittedName>
</protein>
<feature type="domain" description="DUF732" evidence="2">
    <location>
        <begin position="29"/>
        <end position="99"/>
    </location>
</feature>
<proteinExistence type="predicted"/>
<feature type="chain" id="PRO_5045778878" evidence="1">
    <location>
        <begin position="26"/>
        <end position="106"/>
    </location>
</feature>
<evidence type="ECO:0000313" key="4">
    <source>
        <dbReference type="Proteomes" id="UP001056610"/>
    </source>
</evidence>
<dbReference type="InterPro" id="IPR007969">
    <property type="entry name" value="DUF732"/>
</dbReference>
<sequence length="106" mass="10644">MTAVKSLLAAAALVGLIGVPAPAAADPGDTAFLGSLDKIGIRYPDPAQAISGARQVCDYVAQGHTANQAARGVRNANPNLSVTQASQFVAVAQAIYCNQPPAAAQS</sequence>
<gene>
    <name evidence="3" type="ORF">M5I08_09550</name>
</gene>
<evidence type="ECO:0000256" key="1">
    <source>
        <dbReference type="SAM" id="SignalP"/>
    </source>
</evidence>
<name>A0ABY4QRV6_9MYCO</name>
<organism evidence="3 4">
    <name type="scientific">Candidatus Mycobacterium methanotrophicum</name>
    <dbReference type="NCBI Taxonomy" id="2943498"/>
    <lineage>
        <taxon>Bacteria</taxon>
        <taxon>Bacillati</taxon>
        <taxon>Actinomycetota</taxon>
        <taxon>Actinomycetes</taxon>
        <taxon>Mycobacteriales</taxon>
        <taxon>Mycobacteriaceae</taxon>
        <taxon>Mycobacterium</taxon>
    </lineage>
</organism>
<dbReference type="EMBL" id="CP097320">
    <property type="protein sequence ID" value="UQX12453.1"/>
    <property type="molecule type" value="Genomic_DNA"/>
</dbReference>
<evidence type="ECO:0000259" key="2">
    <source>
        <dbReference type="Pfam" id="PF05305"/>
    </source>
</evidence>
<dbReference type="Proteomes" id="UP001056610">
    <property type="component" value="Chromosome"/>
</dbReference>
<keyword evidence="1" id="KW-0732">Signal</keyword>
<accession>A0ABY4QRV6</accession>
<reference evidence="3" key="1">
    <citation type="submission" date="2022-05" db="EMBL/GenBank/DDBJ databases">
        <title>A methanotrophic Mycobacterium dominates a cave microbial ecosystem.</title>
        <authorList>
            <person name="Van Spanning R.J.M."/>
            <person name="Guan Q."/>
            <person name="Melkonian C."/>
            <person name="Gallant J."/>
            <person name="Polerecky L."/>
            <person name="Flot J.-F."/>
            <person name="Brandt B.W."/>
            <person name="Braster M."/>
            <person name="Iturbe Espinoza P."/>
            <person name="Aerts J."/>
            <person name="Meima-Franke M."/>
            <person name="Piersma S.R."/>
            <person name="Bunduc C."/>
            <person name="Ummels R."/>
            <person name="Pain A."/>
            <person name="Fleming E.J."/>
            <person name="van der Wel N."/>
            <person name="Gherman V.D."/>
            <person name="Sarbu S.M."/>
            <person name="Bodelier P.L.E."/>
            <person name="Bitter W."/>
        </authorList>
    </citation>
    <scope>NUCLEOTIDE SEQUENCE</scope>
    <source>
        <strain evidence="3">Sulfur Cave</strain>
    </source>
</reference>
<evidence type="ECO:0000313" key="3">
    <source>
        <dbReference type="EMBL" id="UQX12453.1"/>
    </source>
</evidence>
<keyword evidence="4" id="KW-1185">Reference proteome</keyword>
<dbReference type="Pfam" id="PF05305">
    <property type="entry name" value="DUF732"/>
    <property type="match status" value="1"/>
</dbReference>
<dbReference type="RefSeq" id="WP_219066397.1">
    <property type="nucleotide sequence ID" value="NZ_CAJUXY010000007.1"/>
</dbReference>
<feature type="signal peptide" evidence="1">
    <location>
        <begin position="1"/>
        <end position="25"/>
    </location>
</feature>